<keyword evidence="5" id="KW-1185">Reference proteome</keyword>
<dbReference type="Gene3D" id="3.30.2400.10">
    <property type="entry name" value="Major capsid protein gp5"/>
    <property type="match status" value="1"/>
</dbReference>
<dbReference type="AlphaFoldDB" id="A0A8J7W4P0"/>
<keyword evidence="2" id="KW-0175">Coiled coil</keyword>
<dbReference type="NCBIfam" id="TIGR01554">
    <property type="entry name" value="major_cap_HK97"/>
    <property type="match status" value="1"/>
</dbReference>
<feature type="coiled-coil region" evidence="2">
    <location>
        <begin position="23"/>
        <end position="50"/>
    </location>
</feature>
<comment type="caution">
    <text evidence="4">The sequence shown here is derived from an EMBL/GenBank/DDBJ whole genome shotgun (WGS) entry which is preliminary data.</text>
</comment>
<organism evidence="4 5">
    <name type="scientific">Sinanaerobacter chloroacetimidivorans</name>
    <dbReference type="NCBI Taxonomy" id="2818044"/>
    <lineage>
        <taxon>Bacteria</taxon>
        <taxon>Bacillati</taxon>
        <taxon>Bacillota</taxon>
        <taxon>Clostridia</taxon>
        <taxon>Peptostreptococcales</taxon>
        <taxon>Anaerovoracaceae</taxon>
        <taxon>Sinanaerobacter</taxon>
    </lineage>
</organism>
<comment type="subcellular location">
    <subcellularLocation>
        <location evidence="1">Virion</location>
    </subcellularLocation>
</comment>
<dbReference type="SUPFAM" id="SSF56563">
    <property type="entry name" value="Major capsid protein gp5"/>
    <property type="match status" value="1"/>
</dbReference>
<evidence type="ECO:0000256" key="1">
    <source>
        <dbReference type="ARBA" id="ARBA00004328"/>
    </source>
</evidence>
<evidence type="ECO:0000313" key="4">
    <source>
        <dbReference type="EMBL" id="MBR0599043.1"/>
    </source>
</evidence>
<dbReference type="InterPro" id="IPR024455">
    <property type="entry name" value="Phage_capsid"/>
</dbReference>
<dbReference type="InterPro" id="IPR054612">
    <property type="entry name" value="Phage_capsid-like_C"/>
</dbReference>
<sequence length="375" mass="41122">MDKNTERLFEINKRKAEIRSLIEENKAENLDEIEAELRSLDTEYANIEQRMKLIDGIVVKKPEGDKSMETREFTIESAEYRSAFLNKLRGVELNEAEKRAFTTAVGSAEAVIPTITQNKIVEVIKQHAPLLAEINLLQVPGGVRVPVEDVVDAAITHAENATITASGDTLTYVDLFGYEVTKLLQISKSVMKMSVDAFETWLANNLGKSLASKITFLIISGTGSGEAEGIDEITWDATNSVTVALAGSLTNTNVTTLIGLLAGGYDANAKFLMSKKTLFTDFMPLKDASKNDLVTREGSNYFIYGYPVMLDERITLHEAILGDFMAGYYGNMPEDVNVTTAFDIDTNSYKYLGAGMFDGKVALTGAFVKLIKATA</sequence>
<evidence type="ECO:0000259" key="3">
    <source>
        <dbReference type="Pfam" id="PF05065"/>
    </source>
</evidence>
<dbReference type="EMBL" id="JAGSND010000010">
    <property type="protein sequence ID" value="MBR0599043.1"/>
    <property type="molecule type" value="Genomic_DNA"/>
</dbReference>
<name>A0A8J7W4P0_9FIRM</name>
<proteinExistence type="predicted"/>
<accession>A0A8J7W4P0</accession>
<dbReference type="Pfam" id="PF05065">
    <property type="entry name" value="Phage_capsid"/>
    <property type="match status" value="1"/>
</dbReference>
<evidence type="ECO:0000256" key="2">
    <source>
        <dbReference type="SAM" id="Coils"/>
    </source>
</evidence>
<reference evidence="4" key="1">
    <citation type="submission" date="2021-04" db="EMBL/GenBank/DDBJ databases">
        <title>Sinoanaerobacter chloroacetimidivorans sp. nov., an obligate anaerobic bacterium isolated from anaerobic sludge.</title>
        <authorList>
            <person name="Bao Y."/>
        </authorList>
    </citation>
    <scope>NUCLEOTIDE SEQUENCE</scope>
    <source>
        <strain evidence="4">BAD-6</strain>
    </source>
</reference>
<reference evidence="4" key="2">
    <citation type="submission" date="2021-04" db="EMBL/GenBank/DDBJ databases">
        <authorList>
            <person name="Liu J."/>
        </authorList>
    </citation>
    <scope>NUCLEOTIDE SEQUENCE</scope>
    <source>
        <strain evidence="4">BAD-6</strain>
    </source>
</reference>
<dbReference type="Proteomes" id="UP000675664">
    <property type="component" value="Unassembled WGS sequence"/>
</dbReference>
<dbReference type="RefSeq" id="WP_227019178.1">
    <property type="nucleotide sequence ID" value="NZ_JAGSND010000010.1"/>
</dbReference>
<gene>
    <name evidence="4" type="ORF">KCX82_14230</name>
</gene>
<evidence type="ECO:0000313" key="5">
    <source>
        <dbReference type="Proteomes" id="UP000675664"/>
    </source>
</evidence>
<dbReference type="Gene3D" id="3.30.2320.10">
    <property type="entry name" value="hypothetical protein PF0899 domain"/>
    <property type="match status" value="1"/>
</dbReference>
<feature type="domain" description="Phage capsid-like C-terminal" evidence="3">
    <location>
        <begin position="111"/>
        <end position="370"/>
    </location>
</feature>
<protein>
    <submittedName>
        <fullName evidence="4">Phage major capsid protein</fullName>
    </submittedName>
</protein>